<protein>
    <recommendedName>
        <fullName evidence="5">JmjC domain-containing protein</fullName>
    </recommendedName>
</protein>
<dbReference type="Gene3D" id="2.60.120.650">
    <property type="entry name" value="Cupin"/>
    <property type="match status" value="1"/>
</dbReference>
<feature type="compositionally biased region" description="Polar residues" evidence="4">
    <location>
        <begin position="439"/>
        <end position="449"/>
    </location>
</feature>
<gene>
    <name evidence="6" type="ORF">TAPDE_001271</name>
</gene>
<dbReference type="PANTHER" id="PTHR12549">
    <property type="entry name" value="JMJC DOMAIN-CONTAINING HISTONE DEMETHYLATION PROTEIN"/>
    <property type="match status" value="1"/>
</dbReference>
<feature type="domain" description="JmjC" evidence="5">
    <location>
        <begin position="174"/>
        <end position="348"/>
    </location>
</feature>
<feature type="compositionally biased region" description="Polar residues" evidence="4">
    <location>
        <begin position="641"/>
        <end position="678"/>
    </location>
</feature>
<evidence type="ECO:0000313" key="6">
    <source>
        <dbReference type="EMBL" id="CCG81617.1"/>
    </source>
</evidence>
<organism evidence="6 7">
    <name type="scientific">Taphrina deformans (strain PYCC 5710 / ATCC 11124 / CBS 356.35 / IMI 108563 / JCM 9778 / NBRC 8474)</name>
    <name type="common">Peach leaf curl fungus</name>
    <name type="synonym">Lalaria deformans</name>
    <dbReference type="NCBI Taxonomy" id="1097556"/>
    <lineage>
        <taxon>Eukaryota</taxon>
        <taxon>Fungi</taxon>
        <taxon>Dikarya</taxon>
        <taxon>Ascomycota</taxon>
        <taxon>Taphrinomycotina</taxon>
        <taxon>Taphrinomycetes</taxon>
        <taxon>Taphrinales</taxon>
        <taxon>Taphrinaceae</taxon>
        <taxon>Taphrina</taxon>
    </lineage>
</organism>
<dbReference type="GO" id="GO:0000785">
    <property type="term" value="C:chromatin"/>
    <property type="evidence" value="ECO:0007669"/>
    <property type="project" value="TreeGrafter"/>
</dbReference>
<keyword evidence="2" id="KW-0479">Metal-binding</keyword>
<dbReference type="AlphaFoldDB" id="R4XB95"/>
<dbReference type="eggNOG" id="KOG1356">
    <property type="taxonomic scope" value="Eukaryota"/>
</dbReference>
<feature type="region of interest" description="Disordered" evidence="4">
    <location>
        <begin position="439"/>
        <end position="528"/>
    </location>
</feature>
<dbReference type="InterPro" id="IPR003347">
    <property type="entry name" value="JmjC_dom"/>
</dbReference>
<dbReference type="OrthoDB" id="1667110at2759"/>
<proteinExistence type="predicted"/>
<evidence type="ECO:0000313" key="7">
    <source>
        <dbReference type="Proteomes" id="UP000013776"/>
    </source>
</evidence>
<dbReference type="InterPro" id="IPR045109">
    <property type="entry name" value="LSDs-like"/>
</dbReference>
<evidence type="ECO:0000256" key="4">
    <source>
        <dbReference type="SAM" id="MobiDB-lite"/>
    </source>
</evidence>
<dbReference type="GO" id="GO:0006357">
    <property type="term" value="P:regulation of transcription by RNA polymerase II"/>
    <property type="evidence" value="ECO:0007669"/>
    <property type="project" value="TreeGrafter"/>
</dbReference>
<dbReference type="SUPFAM" id="SSF51197">
    <property type="entry name" value="Clavaminate synthase-like"/>
    <property type="match status" value="1"/>
</dbReference>
<keyword evidence="7" id="KW-1185">Reference proteome</keyword>
<feature type="region of interest" description="Disordered" evidence="4">
    <location>
        <begin position="626"/>
        <end position="684"/>
    </location>
</feature>
<feature type="region of interest" description="Disordered" evidence="4">
    <location>
        <begin position="393"/>
        <end position="427"/>
    </location>
</feature>
<evidence type="ECO:0000259" key="5">
    <source>
        <dbReference type="PROSITE" id="PS51184"/>
    </source>
</evidence>
<keyword evidence="3" id="KW-0539">Nucleus</keyword>
<comment type="caution">
    <text evidence="6">The sequence shown here is derived from an EMBL/GenBank/DDBJ whole genome shotgun (WGS) entry which is preliminary data.</text>
</comment>
<feature type="compositionally biased region" description="Basic and acidic residues" evidence="4">
    <location>
        <begin position="450"/>
        <end position="484"/>
    </location>
</feature>
<dbReference type="Proteomes" id="UP000013776">
    <property type="component" value="Unassembled WGS sequence"/>
</dbReference>
<reference evidence="6 7" key="1">
    <citation type="journal article" date="2013" name="MBio">
        <title>Genome sequencing of the plant pathogen Taphrina deformans, the causal agent of peach leaf curl.</title>
        <authorList>
            <person name="Cisse O.H."/>
            <person name="Almeida J.M.G.C.F."/>
            <person name="Fonseca A."/>
            <person name="Kumar A.A."/>
            <person name="Salojaervi J."/>
            <person name="Overmyer K."/>
            <person name="Hauser P.M."/>
            <person name="Pagni M."/>
        </authorList>
    </citation>
    <scope>NUCLEOTIDE SEQUENCE [LARGE SCALE GENOMIC DNA]</scope>
    <source>
        <strain evidence="7">PYCC 5710 / ATCC 11124 / CBS 356.35 / IMI 108563 / JCM 9778 / NBRC 8474</strain>
    </source>
</reference>
<sequence>MRRLHTKTQMLPSTRFGENELYTLQKDLAAVTSAVFETNGIDTAQDIPILKHSEGLPYAKADYEELSFEAFRKHWATGQPLLLTGFQHRFELDWTPEYFISNHGDESTELVDVISKKVQPSSVGVFFEGLKSGSAKAMRHLKLNDWPVVDDFALAMPELFEDFERALPYPLYTRRHGFLNLATWFPSQFLPPDLGPKLYCAGASSDAAGAKGTTVLHMDMTDAINIMAWAGEKPENRPGCAVWDVFTPADLDPIRSYLIEKLRKENPKAIMDDPIRRAQFYLNKTDLEHLAQRGILSKRIYQNPGDAVFIPAGCAHQVCNLTPCIKIACDFVCPENISRCSMITEADRKLAEHAKREDVLQLQNIIYFAYLGVREWVQNPVFRESLATTRAEYTKLPEDHDKSTEIASPARATQTEPSTVLRRGKRKRKAFAYDEYDSQTVEDISSSHNAAERCCHDGPHASRKQSSHETHDKLMTHSKLDRMNSHSTQPTIESRKTRRKRLSTPQDGDNSELGPSKRTSRPTEPSRMVKLRLHQGDMPELTKISTAESAYASFIETYGHAKLADLFYADDSYLKRDMQASNDDIEQNKPSTQYLAGSSGASLNNTPHPTTHEITGAPGAFRAMDDNAVASAEKSRDQSADVDQSSIEGVDQATTNEGMEVLSQLTGSISPTCQTRQGWTKDPP</sequence>
<dbReference type="PANTHER" id="PTHR12549:SF38">
    <property type="entry name" value="JMJC DOMAIN-CONTAINING HISTONE DEMETHYLASE 2, ISOFORM A"/>
    <property type="match status" value="1"/>
</dbReference>
<dbReference type="GO" id="GO:0000118">
    <property type="term" value="C:histone deacetylase complex"/>
    <property type="evidence" value="ECO:0007669"/>
    <property type="project" value="TreeGrafter"/>
</dbReference>
<dbReference type="GO" id="GO:0032454">
    <property type="term" value="F:histone H3K9 demethylase activity"/>
    <property type="evidence" value="ECO:0007669"/>
    <property type="project" value="InterPro"/>
</dbReference>
<dbReference type="GO" id="GO:0031490">
    <property type="term" value="F:chromatin DNA binding"/>
    <property type="evidence" value="ECO:0007669"/>
    <property type="project" value="TreeGrafter"/>
</dbReference>
<dbReference type="GO" id="GO:0046872">
    <property type="term" value="F:metal ion binding"/>
    <property type="evidence" value="ECO:0007669"/>
    <property type="project" value="UniProtKB-KW"/>
</dbReference>
<dbReference type="GO" id="GO:0003712">
    <property type="term" value="F:transcription coregulator activity"/>
    <property type="evidence" value="ECO:0007669"/>
    <property type="project" value="TreeGrafter"/>
</dbReference>
<accession>R4XB95</accession>
<dbReference type="SMART" id="SM00558">
    <property type="entry name" value="JmjC"/>
    <property type="match status" value="1"/>
</dbReference>
<name>R4XB95_TAPDE</name>
<comment type="subcellular location">
    <subcellularLocation>
        <location evidence="1">Nucleus</location>
    </subcellularLocation>
</comment>
<dbReference type="STRING" id="1097556.R4XB95"/>
<dbReference type="VEuPathDB" id="FungiDB:TAPDE_001271"/>
<dbReference type="EMBL" id="CAHR02000048">
    <property type="protein sequence ID" value="CCG81617.1"/>
    <property type="molecule type" value="Genomic_DNA"/>
</dbReference>
<evidence type="ECO:0000256" key="3">
    <source>
        <dbReference type="ARBA" id="ARBA00023242"/>
    </source>
</evidence>
<dbReference type="PROSITE" id="PS51184">
    <property type="entry name" value="JMJC"/>
    <property type="match status" value="1"/>
</dbReference>
<evidence type="ECO:0000256" key="2">
    <source>
        <dbReference type="ARBA" id="ARBA00022723"/>
    </source>
</evidence>
<dbReference type="Pfam" id="PF02373">
    <property type="entry name" value="JmjC"/>
    <property type="match status" value="1"/>
</dbReference>
<evidence type="ECO:0000256" key="1">
    <source>
        <dbReference type="ARBA" id="ARBA00004123"/>
    </source>
</evidence>
<feature type="compositionally biased region" description="Basic and acidic residues" evidence="4">
    <location>
        <begin position="393"/>
        <end position="404"/>
    </location>
</feature>